<gene>
    <name evidence="7" type="primary">aroK</name>
    <name evidence="8" type="ORF">LJ725_26485</name>
</gene>
<evidence type="ECO:0000256" key="2">
    <source>
        <dbReference type="ARBA" id="ARBA00022679"/>
    </source>
</evidence>
<dbReference type="InterPro" id="IPR031322">
    <property type="entry name" value="Shikimate/glucono_kinase"/>
</dbReference>
<comment type="function">
    <text evidence="7">Catalyzes the specific phosphorylation of the 3-hydroxyl group of shikimic acid using ATP as a cosubstrate.</text>
</comment>
<comment type="similarity">
    <text evidence="7">Belongs to the shikimate kinase family.</text>
</comment>
<comment type="caution">
    <text evidence="8">The sequence shown here is derived from an EMBL/GenBank/DDBJ whole genome shotgun (WGS) entry which is preliminary data.</text>
</comment>
<evidence type="ECO:0000256" key="3">
    <source>
        <dbReference type="ARBA" id="ARBA00022741"/>
    </source>
</evidence>
<evidence type="ECO:0000256" key="7">
    <source>
        <dbReference type="HAMAP-Rule" id="MF_00109"/>
    </source>
</evidence>
<dbReference type="Proteomes" id="UP001198862">
    <property type="component" value="Unassembled WGS sequence"/>
</dbReference>
<dbReference type="PANTHER" id="PTHR21087">
    <property type="entry name" value="SHIKIMATE KINASE"/>
    <property type="match status" value="1"/>
</dbReference>
<feature type="binding site" evidence="7">
    <location>
        <position position="167"/>
    </location>
    <ligand>
        <name>ATP</name>
        <dbReference type="ChEBI" id="CHEBI:30616"/>
    </ligand>
</feature>
<comment type="subcellular location">
    <subcellularLocation>
        <location evidence="7">Cytoplasm</location>
    </subcellularLocation>
</comment>
<keyword evidence="5 7" id="KW-0067">ATP-binding</keyword>
<feature type="binding site" evidence="7">
    <location>
        <begin position="26"/>
        <end position="31"/>
    </location>
    <ligand>
        <name>ATP</name>
        <dbReference type="ChEBI" id="CHEBI:30616"/>
    </ligand>
</feature>
<feature type="binding site" evidence="7">
    <location>
        <position position="94"/>
    </location>
    <ligand>
        <name>substrate</name>
    </ligand>
</feature>
<dbReference type="InterPro" id="IPR000623">
    <property type="entry name" value="Shikimate_kinase/TSH1"/>
</dbReference>
<keyword evidence="4 7" id="KW-0418">Kinase</keyword>
<sequence length="193" mass="21361">MDGQPAMDAPSPLSLPRTVALVGLMGAGKSAIGKRLAARLGLPFVDADDEIERAAGCTISEFFERYGEQEFRAGERRVIARLLEETPRVLSTGGGAYMDPETRSLMKARALTVWLRAELDVLFDRVKKRTHRPLLRQGDPKEILARLMQQRYPIYAEADIVVDSTAQPAERTTEQVIDALRAHLQSQTTGQTA</sequence>
<name>A0ABS8L2F5_9HYPH</name>
<keyword evidence="7" id="KW-0460">Magnesium</keyword>
<dbReference type="PANTHER" id="PTHR21087:SF16">
    <property type="entry name" value="SHIKIMATE KINASE 1, CHLOROPLASTIC"/>
    <property type="match status" value="1"/>
</dbReference>
<comment type="subunit">
    <text evidence="7">Monomer.</text>
</comment>
<accession>A0ABS8L2F5</accession>
<evidence type="ECO:0000256" key="6">
    <source>
        <dbReference type="ARBA" id="ARBA00023141"/>
    </source>
</evidence>
<comment type="catalytic activity">
    <reaction evidence="7">
        <text>shikimate + ATP = 3-phosphoshikimate + ADP + H(+)</text>
        <dbReference type="Rhea" id="RHEA:13121"/>
        <dbReference type="ChEBI" id="CHEBI:15378"/>
        <dbReference type="ChEBI" id="CHEBI:30616"/>
        <dbReference type="ChEBI" id="CHEBI:36208"/>
        <dbReference type="ChEBI" id="CHEBI:145989"/>
        <dbReference type="ChEBI" id="CHEBI:456216"/>
        <dbReference type="EC" id="2.7.1.71"/>
    </reaction>
</comment>
<comment type="cofactor">
    <cofactor evidence="7">
        <name>Mg(2+)</name>
        <dbReference type="ChEBI" id="CHEBI:18420"/>
    </cofactor>
    <text evidence="7">Binds 1 Mg(2+) ion per subunit.</text>
</comment>
<proteinExistence type="inferred from homology"/>
<dbReference type="HAMAP" id="MF_00109">
    <property type="entry name" value="Shikimate_kinase"/>
    <property type="match status" value="1"/>
</dbReference>
<dbReference type="Gene3D" id="3.40.50.300">
    <property type="entry name" value="P-loop containing nucleotide triphosphate hydrolases"/>
    <property type="match status" value="1"/>
</dbReference>
<feature type="binding site" evidence="7">
    <location>
        <position position="48"/>
    </location>
    <ligand>
        <name>substrate</name>
    </ligand>
</feature>
<keyword evidence="1 7" id="KW-0028">Amino-acid biosynthesis</keyword>
<reference evidence="8 9" key="1">
    <citation type="submission" date="2021-11" db="EMBL/GenBank/DDBJ databases">
        <authorList>
            <person name="Lee D.-H."/>
            <person name="Kim S.-B."/>
        </authorList>
    </citation>
    <scope>NUCLEOTIDE SEQUENCE [LARGE SCALE GENOMIC DNA]</scope>
    <source>
        <strain evidence="8 9">KCTC 52223</strain>
    </source>
</reference>
<organism evidence="8 9">
    <name type="scientific">Reyranella aquatilis</name>
    <dbReference type="NCBI Taxonomy" id="2035356"/>
    <lineage>
        <taxon>Bacteria</taxon>
        <taxon>Pseudomonadati</taxon>
        <taxon>Pseudomonadota</taxon>
        <taxon>Alphaproteobacteria</taxon>
        <taxon>Hyphomicrobiales</taxon>
        <taxon>Reyranellaceae</taxon>
        <taxon>Reyranella</taxon>
    </lineage>
</organism>
<dbReference type="EMBL" id="JAJISD010000015">
    <property type="protein sequence ID" value="MCC8432533.1"/>
    <property type="molecule type" value="Genomic_DNA"/>
</dbReference>
<dbReference type="CDD" id="cd00464">
    <property type="entry name" value="SK"/>
    <property type="match status" value="1"/>
</dbReference>
<dbReference type="InterPro" id="IPR027417">
    <property type="entry name" value="P-loop_NTPase"/>
</dbReference>
<evidence type="ECO:0000256" key="1">
    <source>
        <dbReference type="ARBA" id="ARBA00022605"/>
    </source>
</evidence>
<dbReference type="EC" id="2.7.1.71" evidence="7"/>
<evidence type="ECO:0000256" key="4">
    <source>
        <dbReference type="ARBA" id="ARBA00022777"/>
    </source>
</evidence>
<dbReference type="SUPFAM" id="SSF52540">
    <property type="entry name" value="P-loop containing nucleoside triphosphate hydrolases"/>
    <property type="match status" value="1"/>
</dbReference>
<evidence type="ECO:0000313" key="8">
    <source>
        <dbReference type="EMBL" id="MCC8432533.1"/>
    </source>
</evidence>
<keyword evidence="6 7" id="KW-0057">Aromatic amino acid biosynthesis</keyword>
<keyword evidence="7" id="KW-0963">Cytoplasm</keyword>
<feature type="binding site" evidence="7">
    <location>
        <position position="72"/>
    </location>
    <ligand>
        <name>substrate</name>
    </ligand>
</feature>
<evidence type="ECO:0000256" key="5">
    <source>
        <dbReference type="ARBA" id="ARBA00022840"/>
    </source>
</evidence>
<keyword evidence="9" id="KW-1185">Reference proteome</keyword>
<evidence type="ECO:0000313" key="9">
    <source>
        <dbReference type="Proteomes" id="UP001198862"/>
    </source>
</evidence>
<dbReference type="NCBIfam" id="NF010552">
    <property type="entry name" value="PRK13946.1"/>
    <property type="match status" value="1"/>
</dbReference>
<feature type="binding site" evidence="7">
    <location>
        <position position="151"/>
    </location>
    <ligand>
        <name>substrate</name>
    </ligand>
</feature>
<protein>
    <recommendedName>
        <fullName evidence="7">Shikimate kinase</fullName>
        <shortName evidence="7">SK</shortName>
        <ecNumber evidence="7">2.7.1.71</ecNumber>
    </recommendedName>
</protein>
<keyword evidence="7" id="KW-0479">Metal-binding</keyword>
<feature type="binding site" evidence="7">
    <location>
        <position position="132"/>
    </location>
    <ligand>
        <name>ATP</name>
        <dbReference type="ChEBI" id="CHEBI:30616"/>
    </ligand>
</feature>
<feature type="binding site" evidence="7">
    <location>
        <position position="30"/>
    </location>
    <ligand>
        <name>Mg(2+)</name>
        <dbReference type="ChEBI" id="CHEBI:18420"/>
    </ligand>
</feature>
<dbReference type="Pfam" id="PF01202">
    <property type="entry name" value="SKI"/>
    <property type="match status" value="1"/>
</dbReference>
<dbReference type="GO" id="GO:0004765">
    <property type="term" value="F:shikimate kinase activity"/>
    <property type="evidence" value="ECO:0007669"/>
    <property type="project" value="UniProtKB-EC"/>
</dbReference>
<comment type="pathway">
    <text evidence="7">Metabolic intermediate biosynthesis; chorismate biosynthesis; chorismate from D-erythrose 4-phosphate and phosphoenolpyruvate: step 5/7.</text>
</comment>
<dbReference type="PRINTS" id="PR01100">
    <property type="entry name" value="SHIKIMTKNASE"/>
</dbReference>
<keyword evidence="3 7" id="KW-0547">Nucleotide-binding</keyword>
<keyword evidence="2 7" id="KW-0808">Transferase</keyword>